<dbReference type="InterPro" id="IPR006379">
    <property type="entry name" value="HAD-SF_hydro_IIB"/>
</dbReference>
<comment type="catalytic activity">
    <reaction evidence="5">
        <text>alpha,alpha-trehalose 6-phosphate + H2O = alpha,alpha-trehalose + phosphate</text>
        <dbReference type="Rhea" id="RHEA:23420"/>
        <dbReference type="ChEBI" id="CHEBI:15377"/>
        <dbReference type="ChEBI" id="CHEBI:16551"/>
        <dbReference type="ChEBI" id="CHEBI:43474"/>
        <dbReference type="ChEBI" id="CHEBI:58429"/>
        <dbReference type="EC" id="3.1.3.12"/>
    </reaction>
</comment>
<dbReference type="OrthoDB" id="9814913at2"/>
<keyword evidence="3 5" id="KW-0479">Metal-binding</keyword>
<keyword evidence="7" id="KW-1185">Reference proteome</keyword>
<keyword evidence="4 5" id="KW-0378">Hydrolase</keyword>
<dbReference type="NCBIfam" id="TIGR01484">
    <property type="entry name" value="HAD-SF-IIB"/>
    <property type="match status" value="1"/>
</dbReference>
<keyword evidence="5" id="KW-0460">Magnesium</keyword>
<gene>
    <name evidence="6" type="ORF">SAMN05216516_101377</name>
</gene>
<evidence type="ECO:0000256" key="4">
    <source>
        <dbReference type="ARBA" id="ARBA00022801"/>
    </source>
</evidence>
<proteinExistence type="inferred from homology"/>
<comment type="cofactor">
    <cofactor evidence="5">
        <name>Mg(2+)</name>
        <dbReference type="ChEBI" id="CHEBI:18420"/>
    </cofactor>
</comment>
<dbReference type="RefSeq" id="WP_092874338.1">
    <property type="nucleotide sequence ID" value="NZ_FOVC01000001.1"/>
</dbReference>
<reference evidence="7" key="1">
    <citation type="submission" date="2016-10" db="EMBL/GenBank/DDBJ databases">
        <authorList>
            <person name="Varghese N."/>
            <person name="Submissions S."/>
        </authorList>
    </citation>
    <scope>NUCLEOTIDE SEQUENCE [LARGE SCALE GENOMIC DNA]</scope>
    <source>
        <strain evidence="7">N6PO6</strain>
    </source>
</reference>
<dbReference type="Gene3D" id="3.30.70.1020">
    <property type="entry name" value="Trehalose-6-phosphate phosphatase related protein, domain 2"/>
    <property type="match status" value="1"/>
</dbReference>
<dbReference type="Proteomes" id="UP000242222">
    <property type="component" value="Unassembled WGS sequence"/>
</dbReference>
<comment type="function">
    <text evidence="5">Removes the phosphate from trehalose 6-phosphate to produce free trehalose.</text>
</comment>
<dbReference type="GO" id="GO:0000287">
    <property type="term" value="F:magnesium ion binding"/>
    <property type="evidence" value="ECO:0007669"/>
    <property type="project" value="UniProtKB-ARBA"/>
</dbReference>
<dbReference type="InterPro" id="IPR036412">
    <property type="entry name" value="HAD-like_sf"/>
</dbReference>
<evidence type="ECO:0000313" key="6">
    <source>
        <dbReference type="EMBL" id="SFM92853.1"/>
    </source>
</evidence>
<evidence type="ECO:0000256" key="2">
    <source>
        <dbReference type="ARBA" id="ARBA00008770"/>
    </source>
</evidence>
<dbReference type="GO" id="GO:0004805">
    <property type="term" value="F:trehalose-phosphatase activity"/>
    <property type="evidence" value="ECO:0007669"/>
    <property type="project" value="UniProtKB-EC"/>
</dbReference>
<name>A0A1I4UVS9_9GAMM</name>
<dbReference type="InterPro" id="IPR044651">
    <property type="entry name" value="OTSB-like"/>
</dbReference>
<accession>A0A1I4UVS9</accession>
<comment type="pathway">
    <text evidence="1 5">Glycan biosynthesis; trehalose biosynthesis.</text>
</comment>
<sequence length="260" mass="28171">MNHPAVIAPVVTLDNHAFFFDVDGTLAAIQSRPDEVFIPSSVITCLQKLSVGCGNALALVSGRPLSELDALTAPLRLPLAGVHGAERRDVAGKVHCISLPDEVSKSVLQQLRQVLATLPGTLLESKGMAFALHFRNAPEYADEVQDLAEKMVMQFPQLVLQPGKCVVELKPKGVDKGLALHQFMQEALFSGRIPVFVGDDVTDETGFGVVNALGGVAIKVGQGQTQASFRMDNVEEVHRWLEKLTSQLHQDTTFIGKELR</sequence>
<evidence type="ECO:0000313" key="7">
    <source>
        <dbReference type="Proteomes" id="UP000242222"/>
    </source>
</evidence>
<dbReference type="STRING" id="1367852.SAMN05216516_101377"/>
<dbReference type="PANTHER" id="PTHR43768:SF3">
    <property type="entry name" value="TREHALOSE 6-PHOSPHATE PHOSPHATASE"/>
    <property type="match status" value="1"/>
</dbReference>
<organism evidence="6 7">
    <name type="scientific">Izhakiella capsodis</name>
    <dbReference type="NCBI Taxonomy" id="1367852"/>
    <lineage>
        <taxon>Bacteria</taxon>
        <taxon>Pseudomonadati</taxon>
        <taxon>Pseudomonadota</taxon>
        <taxon>Gammaproteobacteria</taxon>
        <taxon>Enterobacterales</taxon>
        <taxon>Erwiniaceae</taxon>
        <taxon>Izhakiella</taxon>
    </lineage>
</organism>
<evidence type="ECO:0000256" key="1">
    <source>
        <dbReference type="ARBA" id="ARBA00005199"/>
    </source>
</evidence>
<dbReference type="Gene3D" id="3.40.50.1000">
    <property type="entry name" value="HAD superfamily/HAD-like"/>
    <property type="match status" value="1"/>
</dbReference>
<dbReference type="CDD" id="cd01627">
    <property type="entry name" value="HAD_TPP"/>
    <property type="match status" value="1"/>
</dbReference>
<dbReference type="EMBL" id="FOVC01000001">
    <property type="protein sequence ID" value="SFM92853.1"/>
    <property type="molecule type" value="Genomic_DNA"/>
</dbReference>
<dbReference type="Pfam" id="PF02358">
    <property type="entry name" value="Trehalose_PPase"/>
    <property type="match status" value="1"/>
</dbReference>
<dbReference type="PANTHER" id="PTHR43768">
    <property type="entry name" value="TREHALOSE 6-PHOSPHATE PHOSPHATASE"/>
    <property type="match status" value="1"/>
</dbReference>
<evidence type="ECO:0000256" key="5">
    <source>
        <dbReference type="RuleBase" id="RU361117"/>
    </source>
</evidence>
<comment type="similarity">
    <text evidence="2 5">Belongs to the trehalose phosphatase family.</text>
</comment>
<evidence type="ECO:0000256" key="3">
    <source>
        <dbReference type="ARBA" id="ARBA00022723"/>
    </source>
</evidence>
<dbReference type="AlphaFoldDB" id="A0A1I4UVS9"/>
<dbReference type="UniPathway" id="UPA00299"/>
<protein>
    <recommendedName>
        <fullName evidence="5">Trehalose 6-phosphate phosphatase</fullName>
        <ecNumber evidence="5">3.1.3.12</ecNumber>
    </recommendedName>
</protein>
<dbReference type="InterPro" id="IPR003337">
    <property type="entry name" value="Trehalose_PPase"/>
</dbReference>
<dbReference type="InterPro" id="IPR023214">
    <property type="entry name" value="HAD_sf"/>
</dbReference>
<dbReference type="NCBIfam" id="TIGR00685">
    <property type="entry name" value="T6PP"/>
    <property type="match status" value="1"/>
</dbReference>
<dbReference type="SUPFAM" id="SSF56784">
    <property type="entry name" value="HAD-like"/>
    <property type="match status" value="1"/>
</dbReference>
<dbReference type="EC" id="3.1.3.12" evidence="5"/>
<dbReference type="NCBIfam" id="NF007560">
    <property type="entry name" value="PRK10187.1"/>
    <property type="match status" value="1"/>
</dbReference>
<dbReference type="GO" id="GO:0005992">
    <property type="term" value="P:trehalose biosynthetic process"/>
    <property type="evidence" value="ECO:0007669"/>
    <property type="project" value="UniProtKB-UniPathway"/>
</dbReference>